<dbReference type="PANTHER" id="PTHR12126">
    <property type="entry name" value="NADH-UBIQUINONE OXIDOREDUCTASE 39 KDA SUBUNIT-RELATED"/>
    <property type="match status" value="1"/>
</dbReference>
<evidence type="ECO:0000313" key="3">
    <source>
        <dbReference type="Proteomes" id="UP000030653"/>
    </source>
</evidence>
<accession>M5FS74</accession>
<gene>
    <name evidence="2" type="ORF">DACRYDRAFT_24258</name>
</gene>
<dbReference type="InterPro" id="IPR036291">
    <property type="entry name" value="NAD(P)-bd_dom_sf"/>
</dbReference>
<organism evidence="2 3">
    <name type="scientific">Dacryopinax primogenitus (strain DJM 731)</name>
    <name type="common">Brown rot fungus</name>
    <dbReference type="NCBI Taxonomy" id="1858805"/>
    <lineage>
        <taxon>Eukaryota</taxon>
        <taxon>Fungi</taxon>
        <taxon>Dikarya</taxon>
        <taxon>Basidiomycota</taxon>
        <taxon>Agaricomycotina</taxon>
        <taxon>Dacrymycetes</taxon>
        <taxon>Dacrymycetales</taxon>
        <taxon>Dacrymycetaceae</taxon>
        <taxon>Dacryopinax</taxon>
    </lineage>
</organism>
<dbReference type="EMBL" id="JH795872">
    <property type="protein sequence ID" value="EJT98653.1"/>
    <property type="molecule type" value="Genomic_DNA"/>
</dbReference>
<sequence length="375" mass="42849">MFRHPIRVNLPRSAVSVLKRGAHDLLTYSNRPPALRKGIEGRSAISGHTITVFGASGFLGRYIVSKLAKSGSSVVIPYRDDYDIRHLRVSGDLGAVVQLEWDLRNEQQIAECLRHSDTVYNLVGLDYETKNFKWKDVHVDGAARIARIARENNVARFVQVSHLNASPTSTSHYYRAKYEGEQAVLGEFPDAVIVRPSAMYGHEDRFLNQLGFWDMTFKFNGEQTKVRPVHVIDVAEILYRMLDMPVLPSNPVNLPGPTTYTHEELLNLARRVTDNPYRSIAIPKSIAKFTSNILQYAIWWPWFSPDEIERRCIDELDVEGDWDKFGITPTELEDVAIAYLRRFRDATKIDYNSPLETAKAKRRQNAYYSEPSESS</sequence>
<keyword evidence="3" id="KW-1185">Reference proteome</keyword>
<dbReference type="Gene3D" id="3.40.50.720">
    <property type="entry name" value="NAD(P)-binding Rossmann-like Domain"/>
    <property type="match status" value="1"/>
</dbReference>
<dbReference type="InterPro" id="IPR051207">
    <property type="entry name" value="ComplexI_NDUFA9_subunit"/>
</dbReference>
<evidence type="ECO:0000313" key="2">
    <source>
        <dbReference type="EMBL" id="EJT98653.1"/>
    </source>
</evidence>
<dbReference type="HOGENOM" id="CLU_007383_6_4_1"/>
<dbReference type="RefSeq" id="XP_040625551.1">
    <property type="nucleotide sequence ID" value="XM_040773614.1"/>
</dbReference>
<name>M5FS74_DACPD</name>
<proteinExistence type="predicted"/>
<protein>
    <submittedName>
        <fullName evidence="2">NADP-binding protein</fullName>
    </submittedName>
</protein>
<dbReference type="CDD" id="cd05271">
    <property type="entry name" value="NDUFA9_like_SDR_a"/>
    <property type="match status" value="1"/>
</dbReference>
<dbReference type="OMA" id="WKLNHMQ"/>
<dbReference type="AlphaFoldDB" id="M5FS74"/>
<reference evidence="2 3" key="1">
    <citation type="journal article" date="2012" name="Science">
        <title>The Paleozoic origin of enzymatic lignin decomposition reconstructed from 31 fungal genomes.</title>
        <authorList>
            <person name="Floudas D."/>
            <person name="Binder M."/>
            <person name="Riley R."/>
            <person name="Barry K."/>
            <person name="Blanchette R.A."/>
            <person name="Henrissat B."/>
            <person name="Martinez A.T."/>
            <person name="Otillar R."/>
            <person name="Spatafora J.W."/>
            <person name="Yadav J.S."/>
            <person name="Aerts A."/>
            <person name="Benoit I."/>
            <person name="Boyd A."/>
            <person name="Carlson A."/>
            <person name="Copeland A."/>
            <person name="Coutinho P.M."/>
            <person name="de Vries R.P."/>
            <person name="Ferreira P."/>
            <person name="Findley K."/>
            <person name="Foster B."/>
            <person name="Gaskell J."/>
            <person name="Glotzer D."/>
            <person name="Gorecki P."/>
            <person name="Heitman J."/>
            <person name="Hesse C."/>
            <person name="Hori C."/>
            <person name="Igarashi K."/>
            <person name="Jurgens J.A."/>
            <person name="Kallen N."/>
            <person name="Kersten P."/>
            <person name="Kohler A."/>
            <person name="Kuees U."/>
            <person name="Kumar T.K.A."/>
            <person name="Kuo A."/>
            <person name="LaButti K."/>
            <person name="Larrondo L.F."/>
            <person name="Lindquist E."/>
            <person name="Ling A."/>
            <person name="Lombard V."/>
            <person name="Lucas S."/>
            <person name="Lundell T."/>
            <person name="Martin R."/>
            <person name="McLaughlin D.J."/>
            <person name="Morgenstern I."/>
            <person name="Morin E."/>
            <person name="Murat C."/>
            <person name="Nagy L.G."/>
            <person name="Nolan M."/>
            <person name="Ohm R.A."/>
            <person name="Patyshakuliyeva A."/>
            <person name="Rokas A."/>
            <person name="Ruiz-Duenas F.J."/>
            <person name="Sabat G."/>
            <person name="Salamov A."/>
            <person name="Samejima M."/>
            <person name="Schmutz J."/>
            <person name="Slot J.C."/>
            <person name="St John F."/>
            <person name="Stenlid J."/>
            <person name="Sun H."/>
            <person name="Sun S."/>
            <person name="Syed K."/>
            <person name="Tsang A."/>
            <person name="Wiebenga A."/>
            <person name="Young D."/>
            <person name="Pisabarro A."/>
            <person name="Eastwood D.C."/>
            <person name="Martin F."/>
            <person name="Cullen D."/>
            <person name="Grigoriev I.V."/>
            <person name="Hibbett D.S."/>
        </authorList>
    </citation>
    <scope>NUCLEOTIDE SEQUENCE [LARGE SCALE GENOMIC DNA]</scope>
    <source>
        <strain evidence="2 3">DJM-731 SS1</strain>
    </source>
</reference>
<dbReference type="GeneID" id="63688676"/>
<dbReference type="GO" id="GO:0044877">
    <property type="term" value="F:protein-containing complex binding"/>
    <property type="evidence" value="ECO:0007669"/>
    <property type="project" value="TreeGrafter"/>
</dbReference>
<dbReference type="Proteomes" id="UP000030653">
    <property type="component" value="Unassembled WGS sequence"/>
</dbReference>
<feature type="domain" description="NAD(P)-binding" evidence="1">
    <location>
        <begin position="54"/>
        <end position="245"/>
    </location>
</feature>
<dbReference type="GO" id="GO:0005739">
    <property type="term" value="C:mitochondrion"/>
    <property type="evidence" value="ECO:0007669"/>
    <property type="project" value="TreeGrafter"/>
</dbReference>
<dbReference type="SUPFAM" id="SSF51735">
    <property type="entry name" value="NAD(P)-binding Rossmann-fold domains"/>
    <property type="match status" value="1"/>
</dbReference>
<dbReference type="Pfam" id="PF13460">
    <property type="entry name" value="NAD_binding_10"/>
    <property type="match status" value="1"/>
</dbReference>
<dbReference type="OrthoDB" id="275457at2759"/>
<dbReference type="PANTHER" id="PTHR12126:SF11">
    <property type="entry name" value="NADH DEHYDROGENASE [UBIQUINONE] 1 ALPHA SUBCOMPLEX SUBUNIT 9, MITOCHONDRIAL"/>
    <property type="match status" value="1"/>
</dbReference>
<evidence type="ECO:0000259" key="1">
    <source>
        <dbReference type="Pfam" id="PF13460"/>
    </source>
</evidence>
<dbReference type="InterPro" id="IPR016040">
    <property type="entry name" value="NAD(P)-bd_dom"/>
</dbReference>
<dbReference type="STRING" id="1858805.M5FS74"/>